<keyword evidence="2" id="KW-0004">4Fe-4S</keyword>
<dbReference type="InterPro" id="IPR007197">
    <property type="entry name" value="rSAM"/>
</dbReference>
<dbReference type="AlphaFoldDB" id="A0A1Y4DC40"/>
<dbReference type="PANTHER" id="PTHR30352">
    <property type="entry name" value="PYRUVATE FORMATE-LYASE-ACTIVATING ENZYME"/>
    <property type="match status" value="1"/>
</dbReference>
<dbReference type="InterPro" id="IPR034457">
    <property type="entry name" value="Organic_radical-activating"/>
</dbReference>
<dbReference type="InterPro" id="IPR012840">
    <property type="entry name" value="NrdG2"/>
</dbReference>
<organism evidence="8 9">
    <name type="scientific">Candidatus Avelusimicrobium gallicola</name>
    <dbReference type="NCBI Taxonomy" id="2562704"/>
    <lineage>
        <taxon>Bacteria</taxon>
        <taxon>Pseudomonadati</taxon>
        <taxon>Elusimicrobiota</taxon>
        <taxon>Elusimicrobia</taxon>
        <taxon>Elusimicrobiales</taxon>
        <taxon>Elusimicrobiaceae</taxon>
        <taxon>Candidatus Avelusimicrobium</taxon>
    </lineage>
</organism>
<name>A0A1Y4DC40_9BACT</name>
<evidence type="ECO:0000256" key="2">
    <source>
        <dbReference type="ARBA" id="ARBA00022485"/>
    </source>
</evidence>
<evidence type="ECO:0000256" key="6">
    <source>
        <dbReference type="ARBA" id="ARBA00023014"/>
    </source>
</evidence>
<dbReference type="Proteomes" id="UP000196368">
    <property type="component" value="Unassembled WGS sequence"/>
</dbReference>
<dbReference type="InterPro" id="IPR058240">
    <property type="entry name" value="rSAM_sf"/>
</dbReference>
<dbReference type="RefSeq" id="WP_087288922.1">
    <property type="nucleotide sequence ID" value="NZ_NFJD01000004.1"/>
</dbReference>
<keyword evidence="4" id="KW-0479">Metal-binding</keyword>
<dbReference type="GO" id="GO:0003824">
    <property type="term" value="F:catalytic activity"/>
    <property type="evidence" value="ECO:0007669"/>
    <property type="project" value="InterPro"/>
</dbReference>
<gene>
    <name evidence="8" type="ORF">B5F75_05845</name>
</gene>
<dbReference type="PANTHER" id="PTHR30352:SF13">
    <property type="entry name" value="GLYCYL-RADICAL ENZYME ACTIVATING ENZYME YJJW-RELATED"/>
    <property type="match status" value="1"/>
</dbReference>
<reference evidence="9" key="1">
    <citation type="submission" date="2017-04" db="EMBL/GenBank/DDBJ databases">
        <title>Function of individual gut microbiota members based on whole genome sequencing of pure cultures obtained from chicken caecum.</title>
        <authorList>
            <person name="Medvecky M."/>
            <person name="Cejkova D."/>
            <person name="Polansky O."/>
            <person name="Karasova D."/>
            <person name="Kubasova T."/>
            <person name="Cizek A."/>
            <person name="Rychlik I."/>
        </authorList>
    </citation>
    <scope>NUCLEOTIDE SEQUENCE [LARGE SCALE GENOMIC DNA]</scope>
    <source>
        <strain evidence="9">An273</strain>
    </source>
</reference>
<evidence type="ECO:0000259" key="7">
    <source>
        <dbReference type="PROSITE" id="PS51918"/>
    </source>
</evidence>
<dbReference type="PROSITE" id="PS51918">
    <property type="entry name" value="RADICAL_SAM"/>
    <property type="match status" value="1"/>
</dbReference>
<comment type="cofactor">
    <cofactor evidence="1">
        <name>[4Fe-4S] cluster</name>
        <dbReference type="ChEBI" id="CHEBI:49883"/>
    </cofactor>
</comment>
<dbReference type="InterPro" id="IPR013785">
    <property type="entry name" value="Aldolase_TIM"/>
</dbReference>
<dbReference type="SFLD" id="SFLDS00029">
    <property type="entry name" value="Radical_SAM"/>
    <property type="match status" value="2"/>
</dbReference>
<dbReference type="OrthoDB" id="9782387at2"/>
<evidence type="ECO:0000256" key="5">
    <source>
        <dbReference type="ARBA" id="ARBA00023004"/>
    </source>
</evidence>
<evidence type="ECO:0000313" key="9">
    <source>
        <dbReference type="Proteomes" id="UP000196368"/>
    </source>
</evidence>
<keyword evidence="3" id="KW-0949">S-adenosyl-L-methionine</keyword>
<protein>
    <submittedName>
        <fullName evidence="8">Anaerobic ribonucleoside-triphosphate reductase activating protein</fullName>
    </submittedName>
</protein>
<accession>A0A1Y4DC40</accession>
<keyword evidence="9" id="KW-1185">Reference proteome</keyword>
<evidence type="ECO:0000256" key="4">
    <source>
        <dbReference type="ARBA" id="ARBA00022723"/>
    </source>
</evidence>
<dbReference type="CDD" id="cd01335">
    <property type="entry name" value="Radical_SAM"/>
    <property type="match status" value="1"/>
</dbReference>
<keyword evidence="5" id="KW-0408">Iron</keyword>
<evidence type="ECO:0000313" key="8">
    <source>
        <dbReference type="EMBL" id="OUO56142.1"/>
    </source>
</evidence>
<dbReference type="GO" id="GO:0051539">
    <property type="term" value="F:4 iron, 4 sulfur cluster binding"/>
    <property type="evidence" value="ECO:0007669"/>
    <property type="project" value="UniProtKB-KW"/>
</dbReference>
<proteinExistence type="predicted"/>
<evidence type="ECO:0000256" key="3">
    <source>
        <dbReference type="ARBA" id="ARBA00022691"/>
    </source>
</evidence>
<sequence length="207" mass="23349">MKIGGLIKFTLIDFPGRPAAVIFTQGCNFRCRYCHNPELVYPHMFTEPVAEEEIDAFLKRRQGTLEGVVVSGGEPTLHDDLPQFLAKIKSMGYAVKLDTNGTRPEMLRQLIQDKLVDYIAMDLKAPLEKYSLITGVDFNPAILRESMDLIKKSGLGYEFRTTYDKEVLTDADIAALSQMLNGQHYRVQECLPVAKEKAALKVLHKEI</sequence>
<comment type="caution">
    <text evidence="8">The sequence shown here is derived from an EMBL/GenBank/DDBJ whole genome shotgun (WGS) entry which is preliminary data.</text>
</comment>
<evidence type="ECO:0000256" key="1">
    <source>
        <dbReference type="ARBA" id="ARBA00001966"/>
    </source>
</evidence>
<dbReference type="Gene3D" id="3.20.20.70">
    <property type="entry name" value="Aldolase class I"/>
    <property type="match status" value="1"/>
</dbReference>
<dbReference type="GO" id="GO:0046872">
    <property type="term" value="F:metal ion binding"/>
    <property type="evidence" value="ECO:0007669"/>
    <property type="project" value="UniProtKB-KW"/>
</dbReference>
<dbReference type="SUPFAM" id="SSF102114">
    <property type="entry name" value="Radical SAM enzymes"/>
    <property type="match status" value="1"/>
</dbReference>
<feature type="domain" description="Radical SAM core" evidence="7">
    <location>
        <begin position="13"/>
        <end position="207"/>
    </location>
</feature>
<dbReference type="NCBIfam" id="TIGR02495">
    <property type="entry name" value="NrdG2"/>
    <property type="match status" value="1"/>
</dbReference>
<dbReference type="Pfam" id="PF04055">
    <property type="entry name" value="Radical_SAM"/>
    <property type="match status" value="1"/>
</dbReference>
<dbReference type="SFLD" id="SFLDG01094">
    <property type="entry name" value="Uncharacterised_Radical_SAM_Su"/>
    <property type="match status" value="1"/>
</dbReference>
<keyword evidence="6" id="KW-0411">Iron-sulfur</keyword>
<dbReference type="EMBL" id="NFJD01000004">
    <property type="protein sequence ID" value="OUO56142.1"/>
    <property type="molecule type" value="Genomic_DNA"/>
</dbReference>
<dbReference type="SFLD" id="SFLDG01067">
    <property type="entry name" value="SPASM/twitch_domain_containing"/>
    <property type="match status" value="1"/>
</dbReference>